<organism evidence="2 3">
    <name type="scientific">Pleurodeles waltl</name>
    <name type="common">Iberian ribbed newt</name>
    <dbReference type="NCBI Taxonomy" id="8319"/>
    <lineage>
        <taxon>Eukaryota</taxon>
        <taxon>Metazoa</taxon>
        <taxon>Chordata</taxon>
        <taxon>Craniata</taxon>
        <taxon>Vertebrata</taxon>
        <taxon>Euteleostomi</taxon>
        <taxon>Amphibia</taxon>
        <taxon>Batrachia</taxon>
        <taxon>Caudata</taxon>
        <taxon>Salamandroidea</taxon>
        <taxon>Salamandridae</taxon>
        <taxon>Pleurodelinae</taxon>
        <taxon>Pleurodeles</taxon>
    </lineage>
</organism>
<name>A0AAV7TJT7_PLEWA</name>
<evidence type="ECO:0000313" key="2">
    <source>
        <dbReference type="EMBL" id="KAJ1176690.1"/>
    </source>
</evidence>
<evidence type="ECO:0000313" key="3">
    <source>
        <dbReference type="Proteomes" id="UP001066276"/>
    </source>
</evidence>
<keyword evidence="3" id="KW-1185">Reference proteome</keyword>
<gene>
    <name evidence="2" type="ORF">NDU88_001958</name>
</gene>
<accession>A0AAV7TJT7</accession>
<feature type="region of interest" description="Disordered" evidence="1">
    <location>
        <begin position="1"/>
        <end position="93"/>
    </location>
</feature>
<reference evidence="2" key="1">
    <citation type="journal article" date="2022" name="bioRxiv">
        <title>Sequencing and chromosome-scale assembly of the giantPleurodeles waltlgenome.</title>
        <authorList>
            <person name="Brown T."/>
            <person name="Elewa A."/>
            <person name="Iarovenko S."/>
            <person name="Subramanian E."/>
            <person name="Araus A.J."/>
            <person name="Petzold A."/>
            <person name="Susuki M."/>
            <person name="Suzuki K.-i.T."/>
            <person name="Hayashi T."/>
            <person name="Toyoda A."/>
            <person name="Oliveira C."/>
            <person name="Osipova E."/>
            <person name="Leigh N.D."/>
            <person name="Simon A."/>
            <person name="Yun M.H."/>
        </authorList>
    </citation>
    <scope>NUCLEOTIDE SEQUENCE</scope>
    <source>
        <strain evidence="2">20211129_DDA</strain>
        <tissue evidence="2">Liver</tissue>
    </source>
</reference>
<evidence type="ECO:0000256" key="1">
    <source>
        <dbReference type="SAM" id="MobiDB-lite"/>
    </source>
</evidence>
<comment type="caution">
    <text evidence="2">The sequence shown here is derived from an EMBL/GenBank/DDBJ whole genome shotgun (WGS) entry which is preliminary data.</text>
</comment>
<feature type="compositionally biased region" description="Basic and acidic residues" evidence="1">
    <location>
        <begin position="21"/>
        <end position="47"/>
    </location>
</feature>
<dbReference type="EMBL" id="JANPWB010000006">
    <property type="protein sequence ID" value="KAJ1176690.1"/>
    <property type="molecule type" value="Genomic_DNA"/>
</dbReference>
<protein>
    <submittedName>
        <fullName evidence="2">Uncharacterized protein</fullName>
    </submittedName>
</protein>
<dbReference type="Proteomes" id="UP001066276">
    <property type="component" value="Chromosome 3_2"/>
</dbReference>
<sequence length="93" mass="10512">MTKSKLLRQLDKNKMATASSRADDQEGGRETKEQNARDAWRLNRAARESLWSDQAPSRIGGWRTPERRDLGPRLGEEEGTGTYRPGRRDRGGG</sequence>
<dbReference type="AlphaFoldDB" id="A0AAV7TJT7"/>
<proteinExistence type="predicted"/>
<feature type="compositionally biased region" description="Basic and acidic residues" evidence="1">
    <location>
        <begin position="64"/>
        <end position="76"/>
    </location>
</feature>